<accession>A0AAV4YFJ7</accession>
<comment type="caution">
    <text evidence="1">The sequence shown here is derived from an EMBL/GenBank/DDBJ whole genome shotgun (WGS) entry which is preliminary data.</text>
</comment>
<evidence type="ECO:0000313" key="1">
    <source>
        <dbReference type="EMBL" id="GIZ04942.1"/>
    </source>
</evidence>
<reference evidence="1 2" key="1">
    <citation type="submission" date="2021-06" db="EMBL/GenBank/DDBJ databases">
        <title>Caerostris extrusa draft genome.</title>
        <authorList>
            <person name="Kono N."/>
            <person name="Arakawa K."/>
        </authorList>
    </citation>
    <scope>NUCLEOTIDE SEQUENCE [LARGE SCALE GENOMIC DNA]</scope>
</reference>
<dbReference type="EMBL" id="BPLR01019171">
    <property type="protein sequence ID" value="GIZ04942.1"/>
    <property type="molecule type" value="Genomic_DNA"/>
</dbReference>
<protein>
    <submittedName>
        <fullName evidence="1">Uncharacterized protein</fullName>
    </submittedName>
</protein>
<keyword evidence="2" id="KW-1185">Reference proteome</keyword>
<evidence type="ECO:0000313" key="2">
    <source>
        <dbReference type="Proteomes" id="UP001054945"/>
    </source>
</evidence>
<name>A0AAV4YFJ7_CAEEX</name>
<organism evidence="1 2">
    <name type="scientific">Caerostris extrusa</name>
    <name type="common">Bark spider</name>
    <name type="synonym">Caerostris bankana</name>
    <dbReference type="NCBI Taxonomy" id="172846"/>
    <lineage>
        <taxon>Eukaryota</taxon>
        <taxon>Metazoa</taxon>
        <taxon>Ecdysozoa</taxon>
        <taxon>Arthropoda</taxon>
        <taxon>Chelicerata</taxon>
        <taxon>Arachnida</taxon>
        <taxon>Araneae</taxon>
        <taxon>Araneomorphae</taxon>
        <taxon>Entelegynae</taxon>
        <taxon>Araneoidea</taxon>
        <taxon>Araneidae</taxon>
        <taxon>Caerostris</taxon>
    </lineage>
</organism>
<sequence>MEIDKGKEGWTQWWLMGLRQPFLHRERFEGRAAGRSGEGTVTMIGHDTNEKSSGFKVLWKGNSDEIENIVLRIVEEKIYNRFELQQRDTAAVDFRLAELPPAGNANNGKRAQILEMQYLQPFMLAKGSCKQSNTTAISPPYLAEPQPAQSCILAQNSFTGQKLVTGMHIF</sequence>
<dbReference type="Proteomes" id="UP001054945">
    <property type="component" value="Unassembled WGS sequence"/>
</dbReference>
<proteinExistence type="predicted"/>
<dbReference type="AlphaFoldDB" id="A0AAV4YFJ7"/>
<gene>
    <name evidence="1" type="ORF">CEXT_462611</name>
</gene>